<comment type="caution">
    <text evidence="2">The sequence shown here is derived from an EMBL/GenBank/DDBJ whole genome shotgun (WGS) entry which is preliminary data.</text>
</comment>
<sequence>MDVVPASYLRNTTFTKTALYKEYNFQSVSDREKKKEKIMLKGNKKDCDIMVAAMQHIVEHQQTEEHQLNTSAQAVQPKRSILQDIQSQTAATSKVPSSTDALSLVASLGNHDNTTGNAKMHYQAGKYCTITFQDSKTAALAVFQYDDHFVEKFGSTISVKILPRGVPLPDVRLSPLSTLTDSTSACATSTCTSLCCITERVYLKAEIARLTTKLKHTQNTYTYIIVNDMTKKGERKRRRIIEKRRSTITSVDLKYAHGHTLNDNLTVPDVTVVPDDYDHLFTYYLDDSSDDEKSKHNAAIFPSQLADWFDEDMDGNEIPENKPSKKDWASALMIFKARCGVSNATMNYVCNMLRLKISLYYENVPSVNTNKCVCGRNDTTTFFYSSVQSQVQQILSFLNTYTKIIDARQNVDVVYPDTKYAEILKSCPDPSATLLVNSDGIELLKGVGIWPFILVLNALPLRERFMLKNIVLPIVWPTGKLPTTKQIQASIQILVVELVNLENGCDYYIPELGSPRKLHLFTITSCNDKPSQCIRQKSVKRQPPIRVYPFEKTPILRTNESHDENISKMEKKNLNDEKGHLVLFQAININGIAETYAQELNDQELHF</sequence>
<organism evidence="2 3">
    <name type="scientific">Didymodactylos carnosus</name>
    <dbReference type="NCBI Taxonomy" id="1234261"/>
    <lineage>
        <taxon>Eukaryota</taxon>
        <taxon>Metazoa</taxon>
        <taxon>Spiralia</taxon>
        <taxon>Gnathifera</taxon>
        <taxon>Rotifera</taxon>
        <taxon>Eurotatoria</taxon>
        <taxon>Bdelloidea</taxon>
        <taxon>Philodinida</taxon>
        <taxon>Philodinidae</taxon>
        <taxon>Didymodactylos</taxon>
    </lineage>
</organism>
<evidence type="ECO:0000313" key="1">
    <source>
        <dbReference type="EMBL" id="CAF0934308.1"/>
    </source>
</evidence>
<dbReference type="EMBL" id="CAJNOK010004335">
    <property type="protein sequence ID" value="CAF0934308.1"/>
    <property type="molecule type" value="Genomic_DNA"/>
</dbReference>
<dbReference type="AlphaFoldDB" id="A0A8S2I5D8"/>
<dbReference type="Proteomes" id="UP000682733">
    <property type="component" value="Unassembled WGS sequence"/>
</dbReference>
<dbReference type="EMBL" id="CAJOBA010004337">
    <property type="protein sequence ID" value="CAF3710222.1"/>
    <property type="molecule type" value="Genomic_DNA"/>
</dbReference>
<dbReference type="Proteomes" id="UP000677228">
    <property type="component" value="Unassembled WGS sequence"/>
</dbReference>
<evidence type="ECO:0000313" key="3">
    <source>
        <dbReference type="Proteomes" id="UP000682733"/>
    </source>
</evidence>
<proteinExistence type="predicted"/>
<reference evidence="2" key="1">
    <citation type="submission" date="2021-02" db="EMBL/GenBank/DDBJ databases">
        <authorList>
            <person name="Nowell W R."/>
        </authorList>
    </citation>
    <scope>NUCLEOTIDE SEQUENCE</scope>
</reference>
<gene>
    <name evidence="1" type="ORF">OVA965_LOCUS11300</name>
    <name evidence="2" type="ORF">TMI583_LOCUS11296</name>
</gene>
<evidence type="ECO:0000313" key="2">
    <source>
        <dbReference type="EMBL" id="CAF3710222.1"/>
    </source>
</evidence>
<protein>
    <submittedName>
        <fullName evidence="2">Uncharacterized protein</fullName>
    </submittedName>
</protein>
<name>A0A8S2I5D8_9BILA</name>
<accession>A0A8S2I5D8</accession>